<dbReference type="SUPFAM" id="SSF53448">
    <property type="entry name" value="Nucleotide-diphospho-sugar transferases"/>
    <property type="match status" value="1"/>
</dbReference>
<evidence type="ECO:0000256" key="1">
    <source>
        <dbReference type="ARBA" id="ARBA00022679"/>
    </source>
</evidence>
<dbReference type="NCBIfam" id="NF009905">
    <property type="entry name" value="PRK13368.1"/>
    <property type="match status" value="1"/>
</dbReference>
<reference evidence="4 5" key="1">
    <citation type="submission" date="2018-12" db="EMBL/GenBank/DDBJ databases">
        <authorList>
            <person name="Lunina O.N."/>
            <person name="Grouzdev D.S."/>
            <person name="Gorlenko V.M."/>
            <person name="Savvichev A.S."/>
        </authorList>
    </citation>
    <scope>NUCLEOTIDE SEQUENCE [LARGE SCALE GENOMIC DNA]</scope>
    <source>
        <strain evidence="4 5">BrKhr-17</strain>
    </source>
</reference>
<proteinExistence type="predicted"/>
<dbReference type="EMBL" id="RXYK01000029">
    <property type="protein sequence ID" value="RTY34916.1"/>
    <property type="molecule type" value="Genomic_DNA"/>
</dbReference>
<evidence type="ECO:0000256" key="2">
    <source>
        <dbReference type="ARBA" id="ARBA00022695"/>
    </source>
</evidence>
<evidence type="ECO:0000313" key="4">
    <source>
        <dbReference type="EMBL" id="RTY34916.1"/>
    </source>
</evidence>
<keyword evidence="2 4" id="KW-0548">Nucleotidyltransferase</keyword>
<protein>
    <submittedName>
        <fullName evidence="4">3-deoxy-manno-octulosonate cytidylyltransferase</fullName>
    </submittedName>
</protein>
<evidence type="ECO:0000256" key="3">
    <source>
        <dbReference type="ARBA" id="ARBA00022985"/>
    </source>
</evidence>
<dbReference type="AlphaFoldDB" id="A0A432AS93"/>
<dbReference type="Pfam" id="PF02348">
    <property type="entry name" value="CTP_transf_3"/>
    <property type="match status" value="1"/>
</dbReference>
<dbReference type="InterPro" id="IPR003329">
    <property type="entry name" value="Cytidylyl_trans"/>
</dbReference>
<keyword evidence="3" id="KW-0448">Lipopolysaccharide biosynthesis</keyword>
<dbReference type="NCBIfam" id="NF003952">
    <property type="entry name" value="PRK05450.1-5"/>
    <property type="match status" value="1"/>
</dbReference>
<dbReference type="RefSeq" id="WP_126385271.1">
    <property type="nucleotide sequence ID" value="NZ_RXYK01000029.1"/>
</dbReference>
<dbReference type="Gene3D" id="3.90.550.10">
    <property type="entry name" value="Spore Coat Polysaccharide Biosynthesis Protein SpsA, Chain A"/>
    <property type="match status" value="1"/>
</dbReference>
<dbReference type="PANTHER" id="PTHR42866:SF2">
    <property type="entry name" value="3-DEOXY-MANNO-OCTULOSONATE CYTIDYLYLTRANSFERASE, MITOCHONDRIAL"/>
    <property type="match status" value="1"/>
</dbReference>
<comment type="caution">
    <text evidence="4">The sequence shown here is derived from an EMBL/GenBank/DDBJ whole genome shotgun (WGS) entry which is preliminary data.</text>
</comment>
<gene>
    <name evidence="4" type="ORF">EKD02_09580</name>
</gene>
<dbReference type="Proteomes" id="UP000279908">
    <property type="component" value="Unassembled WGS sequence"/>
</dbReference>
<evidence type="ECO:0000313" key="5">
    <source>
        <dbReference type="Proteomes" id="UP000279908"/>
    </source>
</evidence>
<dbReference type="GO" id="GO:0005829">
    <property type="term" value="C:cytosol"/>
    <property type="evidence" value="ECO:0007669"/>
    <property type="project" value="TreeGrafter"/>
</dbReference>
<dbReference type="CDD" id="cd02517">
    <property type="entry name" value="CMP-KDO-Synthetase"/>
    <property type="match status" value="1"/>
</dbReference>
<accession>A0A432AS93</accession>
<dbReference type="GO" id="GO:0008690">
    <property type="term" value="F:3-deoxy-manno-octulosonate cytidylyltransferase activity"/>
    <property type="evidence" value="ECO:0007669"/>
    <property type="project" value="InterPro"/>
</dbReference>
<organism evidence="4 5">
    <name type="scientific">Chlorobium phaeovibrioides</name>
    <dbReference type="NCBI Taxonomy" id="1094"/>
    <lineage>
        <taxon>Bacteria</taxon>
        <taxon>Pseudomonadati</taxon>
        <taxon>Chlorobiota</taxon>
        <taxon>Chlorobiia</taxon>
        <taxon>Chlorobiales</taxon>
        <taxon>Chlorobiaceae</taxon>
        <taxon>Chlorobium/Pelodictyon group</taxon>
        <taxon>Chlorobium</taxon>
    </lineage>
</organism>
<dbReference type="GO" id="GO:0009103">
    <property type="term" value="P:lipopolysaccharide biosynthetic process"/>
    <property type="evidence" value="ECO:0007669"/>
    <property type="project" value="UniProtKB-KW"/>
</dbReference>
<dbReference type="InterPro" id="IPR029044">
    <property type="entry name" value="Nucleotide-diphossugar_trans"/>
</dbReference>
<dbReference type="PANTHER" id="PTHR42866">
    <property type="entry name" value="3-DEOXY-MANNO-OCTULOSONATE CYTIDYLYLTRANSFERASE"/>
    <property type="match status" value="1"/>
</dbReference>
<dbReference type="InterPro" id="IPR004528">
    <property type="entry name" value="KdsB"/>
</dbReference>
<keyword evidence="1 4" id="KW-0808">Transferase</keyword>
<name>A0A432AS93_CHLPH</name>
<sequence>MSILALIPARMGSGRFPGKPMAPILGKPMIGHVYERVAKSPVVDLVAVATCDREIYDYIESIGGAAVMTGSHHERASDRCAEALGKLEAELGCRYDIVVMVQGDEPMTHPDMIGEAVQPMLDNPDILVVNLLGEIKDDAEFEDRNCIKVVCDLQMNALYFSREPIPTRCKVDDVPMGKQVCIIPFRRDFLLEYTRLQPTPLEVAESVDMMRVLEHGLRVRMVPTRYETQAVDTLADLRKVEEMMGGLAE</sequence>